<sequence>MLATTPFFTVAHR</sequence>
<protein>
    <submittedName>
        <fullName evidence="1">Uncharacterized protein</fullName>
    </submittedName>
</protein>
<reference evidence="1" key="1">
    <citation type="submission" date="2014-09" db="EMBL/GenBank/DDBJ databases">
        <authorList>
            <person name="Magalhaes I.L.F."/>
            <person name="Oliveira U."/>
            <person name="Santos F.R."/>
            <person name="Vidigal T.H.D.A."/>
            <person name="Brescovit A.D."/>
            <person name="Santos A.J."/>
        </authorList>
    </citation>
    <scope>NUCLEOTIDE SEQUENCE</scope>
    <source>
        <tissue evidence="1">Shoot tissue taken approximately 20 cm above the soil surface</tissue>
    </source>
</reference>
<name>A0A0A9ATT8_ARUDO</name>
<proteinExistence type="predicted"/>
<dbReference type="EMBL" id="GBRH01242786">
    <property type="protein sequence ID" value="JAD55109.1"/>
    <property type="molecule type" value="Transcribed_RNA"/>
</dbReference>
<accession>A0A0A9ATT8</accession>
<evidence type="ECO:0000313" key="1">
    <source>
        <dbReference type="EMBL" id="JAD55109.1"/>
    </source>
</evidence>
<reference evidence="1" key="2">
    <citation type="journal article" date="2015" name="Data Brief">
        <title>Shoot transcriptome of the giant reed, Arundo donax.</title>
        <authorList>
            <person name="Barrero R.A."/>
            <person name="Guerrero F.D."/>
            <person name="Moolhuijzen P."/>
            <person name="Goolsby J.A."/>
            <person name="Tidwell J."/>
            <person name="Bellgard S.E."/>
            <person name="Bellgard M.I."/>
        </authorList>
    </citation>
    <scope>NUCLEOTIDE SEQUENCE</scope>
    <source>
        <tissue evidence="1">Shoot tissue taken approximately 20 cm above the soil surface</tissue>
    </source>
</reference>
<organism evidence="1">
    <name type="scientific">Arundo donax</name>
    <name type="common">Giant reed</name>
    <name type="synonym">Donax arundinaceus</name>
    <dbReference type="NCBI Taxonomy" id="35708"/>
    <lineage>
        <taxon>Eukaryota</taxon>
        <taxon>Viridiplantae</taxon>
        <taxon>Streptophyta</taxon>
        <taxon>Embryophyta</taxon>
        <taxon>Tracheophyta</taxon>
        <taxon>Spermatophyta</taxon>
        <taxon>Magnoliopsida</taxon>
        <taxon>Liliopsida</taxon>
        <taxon>Poales</taxon>
        <taxon>Poaceae</taxon>
        <taxon>PACMAD clade</taxon>
        <taxon>Arundinoideae</taxon>
        <taxon>Arundineae</taxon>
        <taxon>Arundo</taxon>
    </lineage>
</organism>